<protein>
    <submittedName>
        <fullName evidence="2">BON domain-containing protein</fullName>
    </submittedName>
</protein>
<dbReference type="PROSITE" id="PS50914">
    <property type="entry name" value="BON"/>
    <property type="match status" value="1"/>
</dbReference>
<dbReference type="AlphaFoldDB" id="A0A1H4L044"/>
<feature type="domain" description="BON" evidence="1">
    <location>
        <begin position="12"/>
        <end position="66"/>
    </location>
</feature>
<proteinExistence type="predicted"/>
<evidence type="ECO:0000313" key="3">
    <source>
        <dbReference type="Proteomes" id="UP000182409"/>
    </source>
</evidence>
<dbReference type="Gene3D" id="3.30.1340.30">
    <property type="match status" value="1"/>
</dbReference>
<reference evidence="2 3" key="1">
    <citation type="submission" date="2016-10" db="EMBL/GenBank/DDBJ databases">
        <authorList>
            <person name="de Groot N.N."/>
        </authorList>
    </citation>
    <scope>NUCLEOTIDE SEQUENCE [LARGE SCALE GENOMIC DNA]</scope>
    <source>
        <strain evidence="2 3">AB35.6</strain>
    </source>
</reference>
<evidence type="ECO:0000313" key="2">
    <source>
        <dbReference type="EMBL" id="SEB63826.1"/>
    </source>
</evidence>
<gene>
    <name evidence="2" type="ORF">SAMN05443244_1414</name>
</gene>
<dbReference type="Proteomes" id="UP000182409">
    <property type="component" value="Unassembled WGS sequence"/>
</dbReference>
<dbReference type="EMBL" id="FNSD01000001">
    <property type="protein sequence ID" value="SEB63826.1"/>
    <property type="molecule type" value="Genomic_DNA"/>
</dbReference>
<dbReference type="RefSeq" id="WP_244501991.1">
    <property type="nucleotide sequence ID" value="NZ_FNSD01000001.1"/>
</dbReference>
<dbReference type="Pfam" id="PF04972">
    <property type="entry name" value="BON"/>
    <property type="match status" value="1"/>
</dbReference>
<sequence length="66" mass="7454">MPESNTPYTKVHDLRMQEDVTRQIAWQPEVHSKDISVKVIDGNVTLTGFVHGYLEKMAAERAAKSV</sequence>
<accession>A0A1H4L044</accession>
<evidence type="ECO:0000259" key="1">
    <source>
        <dbReference type="PROSITE" id="PS50914"/>
    </source>
</evidence>
<name>A0A1H4L044_9BACT</name>
<dbReference type="InterPro" id="IPR007055">
    <property type="entry name" value="BON_dom"/>
</dbReference>
<organism evidence="2 3">
    <name type="scientific">Terriglobus roseus</name>
    <dbReference type="NCBI Taxonomy" id="392734"/>
    <lineage>
        <taxon>Bacteria</taxon>
        <taxon>Pseudomonadati</taxon>
        <taxon>Acidobacteriota</taxon>
        <taxon>Terriglobia</taxon>
        <taxon>Terriglobales</taxon>
        <taxon>Acidobacteriaceae</taxon>
        <taxon>Terriglobus</taxon>
    </lineage>
</organism>